<dbReference type="PROSITE" id="PS51349">
    <property type="entry name" value="FMN_HYDROXY_ACID_DH_2"/>
    <property type="match status" value="1"/>
</dbReference>
<evidence type="ECO:0000256" key="5">
    <source>
        <dbReference type="ARBA" id="ARBA00048754"/>
    </source>
</evidence>
<protein>
    <recommendedName>
        <fullName evidence="4">L-lactate oxidase</fullName>
    </recommendedName>
</protein>
<dbReference type="InterPro" id="IPR037396">
    <property type="entry name" value="FMN_HAD"/>
</dbReference>
<name>A0ABR5A0S3_9BACL</name>
<comment type="similarity">
    <text evidence="3">Belongs to the FMN-dependent alpha-hydroxy acid dehydrogenase family.</text>
</comment>
<evidence type="ECO:0000256" key="3">
    <source>
        <dbReference type="ARBA" id="ARBA00024042"/>
    </source>
</evidence>
<organism evidence="7 8">
    <name type="scientific">Cohnella kolymensis</name>
    <dbReference type="NCBI Taxonomy" id="1590652"/>
    <lineage>
        <taxon>Bacteria</taxon>
        <taxon>Bacillati</taxon>
        <taxon>Bacillota</taxon>
        <taxon>Bacilli</taxon>
        <taxon>Bacillales</taxon>
        <taxon>Paenibacillaceae</taxon>
        <taxon>Cohnella</taxon>
    </lineage>
</organism>
<dbReference type="SUPFAM" id="SSF51395">
    <property type="entry name" value="FMN-linked oxidoreductases"/>
    <property type="match status" value="1"/>
</dbReference>
<dbReference type="PROSITE" id="PS00557">
    <property type="entry name" value="FMN_HYDROXY_ACID_DH_1"/>
    <property type="match status" value="1"/>
</dbReference>
<keyword evidence="8" id="KW-1185">Reference proteome</keyword>
<comment type="cofactor">
    <cofactor evidence="1">
        <name>FMN</name>
        <dbReference type="ChEBI" id="CHEBI:58210"/>
    </cofactor>
</comment>
<accession>A0ABR5A0S3</accession>
<dbReference type="EMBL" id="JXAL01000028">
    <property type="protein sequence ID" value="KIL34661.1"/>
    <property type="molecule type" value="Genomic_DNA"/>
</dbReference>
<dbReference type="PANTHER" id="PTHR10578:SF143">
    <property type="entry name" value="FMN-DEPENDENT ALPHA-HYDROXY ACID DEHYDROGENASE PB1A11.03"/>
    <property type="match status" value="1"/>
</dbReference>
<keyword evidence="2" id="KW-0560">Oxidoreductase</keyword>
<dbReference type="PIRSF" id="PIRSF000138">
    <property type="entry name" value="Al-hdrx_acd_dh"/>
    <property type="match status" value="1"/>
</dbReference>
<dbReference type="Pfam" id="PF01070">
    <property type="entry name" value="FMN_dh"/>
    <property type="match status" value="1"/>
</dbReference>
<dbReference type="Proteomes" id="UP000054526">
    <property type="component" value="Unassembled WGS sequence"/>
</dbReference>
<comment type="caution">
    <text evidence="7">The sequence shown here is derived from an EMBL/GenBank/DDBJ whole genome shotgun (WGS) entry which is preliminary data.</text>
</comment>
<reference evidence="7 8" key="1">
    <citation type="submission" date="2014-12" db="EMBL/GenBank/DDBJ databases">
        <title>Draft genome sequence of Cohnella kolymensis strain B-2846.</title>
        <authorList>
            <person name="Karlyshev A.V."/>
            <person name="Kudryashova E.B."/>
        </authorList>
    </citation>
    <scope>NUCLEOTIDE SEQUENCE [LARGE SCALE GENOMIC DNA]</scope>
    <source>
        <strain evidence="7 8">VKM B-2846</strain>
    </source>
</reference>
<dbReference type="PANTHER" id="PTHR10578">
    <property type="entry name" value="S -2-HYDROXY-ACID OXIDASE-RELATED"/>
    <property type="match status" value="1"/>
</dbReference>
<evidence type="ECO:0000313" key="8">
    <source>
        <dbReference type="Proteomes" id="UP000054526"/>
    </source>
</evidence>
<evidence type="ECO:0000256" key="2">
    <source>
        <dbReference type="ARBA" id="ARBA00023002"/>
    </source>
</evidence>
<gene>
    <name evidence="7" type="ORF">SD71_18360</name>
</gene>
<proteinExistence type="inferred from homology"/>
<dbReference type="InterPro" id="IPR013785">
    <property type="entry name" value="Aldolase_TIM"/>
</dbReference>
<comment type="catalytic activity">
    <reaction evidence="5">
        <text>(S)-lactate + O2 = pyruvate + H2O2</text>
        <dbReference type="Rhea" id="RHEA:55868"/>
        <dbReference type="ChEBI" id="CHEBI:15361"/>
        <dbReference type="ChEBI" id="CHEBI:15379"/>
        <dbReference type="ChEBI" id="CHEBI:16240"/>
        <dbReference type="ChEBI" id="CHEBI:16651"/>
    </reaction>
    <physiologicalReaction direction="left-to-right" evidence="5">
        <dbReference type="Rhea" id="RHEA:55869"/>
    </physiologicalReaction>
</comment>
<evidence type="ECO:0000259" key="6">
    <source>
        <dbReference type="PROSITE" id="PS51349"/>
    </source>
</evidence>
<dbReference type="RefSeq" id="WP_041066623.1">
    <property type="nucleotide sequence ID" value="NZ_JXAL01000028.1"/>
</dbReference>
<feature type="domain" description="FMN hydroxy acid dehydrogenase" evidence="6">
    <location>
        <begin position="10"/>
        <end position="377"/>
    </location>
</feature>
<evidence type="ECO:0000256" key="1">
    <source>
        <dbReference type="ARBA" id="ARBA00001917"/>
    </source>
</evidence>
<dbReference type="Gene3D" id="3.20.20.70">
    <property type="entry name" value="Aldolase class I"/>
    <property type="match status" value="1"/>
</dbReference>
<dbReference type="InterPro" id="IPR000262">
    <property type="entry name" value="FMN-dep_DH"/>
</dbReference>
<evidence type="ECO:0000313" key="7">
    <source>
        <dbReference type="EMBL" id="KIL34661.1"/>
    </source>
</evidence>
<sequence length="377" mass="41415">MNYYERSDLSIRHLPVAFHEWEQKAREILAAGPFGYVYGGAGAGDTMIANRKAFERYRIRPRICCDISKRDLTIRLFGQKLQVPFFLAPIGVNSILHPDGELVPARVCAQTGVPYVLSNVSSQPMEKVADEMKEAVRWFQLYPPKNKELTQSFLERAKKAGYSAIVVTVDSTMLGWRETDLRNAYLPFLEGHGMGNYFTDPVFLSQLKQPPEEDKQSAVLLALDEGNNTCFTWEHFAEIRKRTDLPLLLKGVTHPHDARLAIEHGADGIIVSNHGGRQLDGAIGTLEALPEIVQSAAGDVPILLDSGIRRGADILKALALGASAVLVGRPYAYALAAAGETGVKAVIENLVAETEFQLAISGRSSLQEIDASLLTKM</sequence>
<dbReference type="InterPro" id="IPR012133">
    <property type="entry name" value="Alpha-hydoxy_acid_DH_FMN"/>
</dbReference>
<dbReference type="InterPro" id="IPR008259">
    <property type="entry name" value="FMN_hydac_DH_AS"/>
</dbReference>
<evidence type="ECO:0000256" key="4">
    <source>
        <dbReference type="ARBA" id="ARBA00029513"/>
    </source>
</evidence>